<evidence type="ECO:0000259" key="10">
    <source>
        <dbReference type="Pfam" id="PF04290"/>
    </source>
</evidence>
<keyword evidence="2 9" id="KW-0813">Transport</keyword>
<organism evidence="11 12">
    <name type="scientific">Rhodovibrio salinarum</name>
    <dbReference type="NCBI Taxonomy" id="1087"/>
    <lineage>
        <taxon>Bacteria</taxon>
        <taxon>Pseudomonadati</taxon>
        <taxon>Pseudomonadota</taxon>
        <taxon>Alphaproteobacteria</taxon>
        <taxon>Rhodospirillales</taxon>
        <taxon>Rhodovibrionaceae</taxon>
        <taxon>Rhodovibrio</taxon>
    </lineage>
</organism>
<gene>
    <name evidence="11" type="ORF">CKO21_11570</name>
</gene>
<evidence type="ECO:0000256" key="5">
    <source>
        <dbReference type="ARBA" id="ARBA00022692"/>
    </source>
</evidence>
<dbReference type="AlphaFoldDB" id="A0A934QJV6"/>
<keyword evidence="7 9" id="KW-0472">Membrane</keyword>
<evidence type="ECO:0000256" key="6">
    <source>
        <dbReference type="ARBA" id="ARBA00022989"/>
    </source>
</evidence>
<dbReference type="RefSeq" id="WP_051432481.1">
    <property type="nucleotide sequence ID" value="NZ_NRRE01000026.1"/>
</dbReference>
<comment type="subunit">
    <text evidence="9">The complex comprises the extracytoplasmic solute receptor protein and the two transmembrane proteins.</text>
</comment>
<keyword evidence="6 9" id="KW-1133">Transmembrane helix</keyword>
<dbReference type="InterPro" id="IPR007387">
    <property type="entry name" value="TRAP_DctQ"/>
</dbReference>
<evidence type="ECO:0000256" key="9">
    <source>
        <dbReference type="RuleBase" id="RU369079"/>
    </source>
</evidence>
<keyword evidence="3" id="KW-1003">Cell membrane</keyword>
<proteinExistence type="inferred from homology"/>
<accession>A0A934QJV6</accession>
<comment type="function">
    <text evidence="9">Part of the tripartite ATP-independent periplasmic (TRAP) transport system.</text>
</comment>
<dbReference type="GO" id="GO:0005886">
    <property type="term" value="C:plasma membrane"/>
    <property type="evidence" value="ECO:0007669"/>
    <property type="project" value="UniProtKB-SubCell"/>
</dbReference>
<feature type="transmembrane region" description="Helical" evidence="9">
    <location>
        <begin position="53"/>
        <end position="72"/>
    </location>
</feature>
<comment type="caution">
    <text evidence="11">The sequence shown here is derived from an EMBL/GenBank/DDBJ whole genome shotgun (WGS) entry which is preliminary data.</text>
</comment>
<evidence type="ECO:0000313" key="11">
    <source>
        <dbReference type="EMBL" id="MBK1697880.1"/>
    </source>
</evidence>
<dbReference type="Proteomes" id="UP000778970">
    <property type="component" value="Unassembled WGS sequence"/>
</dbReference>
<evidence type="ECO:0000256" key="8">
    <source>
        <dbReference type="ARBA" id="ARBA00038436"/>
    </source>
</evidence>
<keyword evidence="4 9" id="KW-0997">Cell inner membrane</keyword>
<feature type="transmembrane region" description="Helical" evidence="9">
    <location>
        <begin position="20"/>
        <end position="41"/>
    </location>
</feature>
<reference evidence="11" key="2">
    <citation type="journal article" date="2020" name="Microorganisms">
        <title>Osmotic Adaptation and Compatible Solute Biosynthesis of Phototrophic Bacteria as Revealed from Genome Analyses.</title>
        <authorList>
            <person name="Imhoff J.F."/>
            <person name="Rahn T."/>
            <person name="Kunzel S."/>
            <person name="Keller A."/>
            <person name="Neulinger S.C."/>
        </authorList>
    </citation>
    <scope>NUCLEOTIDE SEQUENCE</scope>
    <source>
        <strain evidence="11">DSM 9154</strain>
    </source>
</reference>
<evidence type="ECO:0000256" key="4">
    <source>
        <dbReference type="ARBA" id="ARBA00022519"/>
    </source>
</evidence>
<evidence type="ECO:0000313" key="12">
    <source>
        <dbReference type="Proteomes" id="UP000778970"/>
    </source>
</evidence>
<reference evidence="11" key="1">
    <citation type="submission" date="2017-08" db="EMBL/GenBank/DDBJ databases">
        <authorList>
            <person name="Imhoff J.F."/>
            <person name="Rahn T."/>
            <person name="Kuenzel S."/>
            <person name="Neulinger S.C."/>
        </authorList>
    </citation>
    <scope>NUCLEOTIDE SEQUENCE</scope>
    <source>
        <strain evidence="11">DSM 9154</strain>
    </source>
</reference>
<keyword evidence="12" id="KW-1185">Reference proteome</keyword>
<feature type="transmembrane region" description="Helical" evidence="9">
    <location>
        <begin position="133"/>
        <end position="154"/>
    </location>
</feature>
<evidence type="ECO:0000256" key="1">
    <source>
        <dbReference type="ARBA" id="ARBA00004429"/>
    </source>
</evidence>
<evidence type="ECO:0000256" key="3">
    <source>
        <dbReference type="ARBA" id="ARBA00022475"/>
    </source>
</evidence>
<sequence>MARTLFRAIDQLNSRIGVTVAWFTLAMVLVQFVVVLLRYVFGVGSLFLQESIVYLHGSMFMLGSAYTLLHNGHVRVDVFYRDASLKWKAKVDFAGYVLFLIPVCVLIFIYSWPYVVSSWTSLEGSRETSGIPAVFLLKTVVLVFCVLMVLQGIAQGLKAFMVLTGTLSADQLYAAPERSDDEAHASA</sequence>
<dbReference type="PANTHER" id="PTHR35011">
    <property type="entry name" value="2,3-DIKETO-L-GULONATE TRAP TRANSPORTER SMALL PERMEASE PROTEIN YIAM"/>
    <property type="match status" value="1"/>
</dbReference>
<protein>
    <recommendedName>
        <fullName evidence="9">TRAP transporter small permease protein</fullName>
    </recommendedName>
</protein>
<evidence type="ECO:0000256" key="2">
    <source>
        <dbReference type="ARBA" id="ARBA00022448"/>
    </source>
</evidence>
<evidence type="ECO:0000256" key="7">
    <source>
        <dbReference type="ARBA" id="ARBA00023136"/>
    </source>
</evidence>
<feature type="domain" description="Tripartite ATP-independent periplasmic transporters DctQ component" evidence="10">
    <location>
        <begin position="27"/>
        <end position="156"/>
    </location>
</feature>
<dbReference type="PANTHER" id="PTHR35011:SF4">
    <property type="entry name" value="SLL1102 PROTEIN"/>
    <property type="match status" value="1"/>
</dbReference>
<comment type="subcellular location">
    <subcellularLocation>
        <location evidence="1 9">Cell inner membrane</location>
        <topology evidence="1 9">Multi-pass membrane protein</topology>
    </subcellularLocation>
</comment>
<name>A0A934QJV6_9PROT</name>
<feature type="transmembrane region" description="Helical" evidence="9">
    <location>
        <begin position="93"/>
        <end position="113"/>
    </location>
</feature>
<dbReference type="Pfam" id="PF04290">
    <property type="entry name" value="DctQ"/>
    <property type="match status" value="1"/>
</dbReference>
<keyword evidence="5 9" id="KW-0812">Transmembrane</keyword>
<dbReference type="EMBL" id="NRRE01000026">
    <property type="protein sequence ID" value="MBK1697880.1"/>
    <property type="molecule type" value="Genomic_DNA"/>
</dbReference>
<comment type="similarity">
    <text evidence="8 9">Belongs to the TRAP transporter small permease family.</text>
</comment>
<dbReference type="InterPro" id="IPR055348">
    <property type="entry name" value="DctQ"/>
</dbReference>
<dbReference type="GO" id="GO:0022857">
    <property type="term" value="F:transmembrane transporter activity"/>
    <property type="evidence" value="ECO:0007669"/>
    <property type="project" value="UniProtKB-UniRule"/>
</dbReference>